<dbReference type="SUPFAM" id="SSF49899">
    <property type="entry name" value="Concanavalin A-like lectins/glucanases"/>
    <property type="match status" value="1"/>
</dbReference>
<dbReference type="GO" id="GO:0016787">
    <property type="term" value="F:hydrolase activity"/>
    <property type="evidence" value="ECO:0007669"/>
    <property type="project" value="UniProtKB-KW"/>
</dbReference>
<protein>
    <submittedName>
        <fullName evidence="1">ADP-ribosylglycohydrolase</fullName>
    </submittedName>
</protein>
<dbReference type="SUPFAM" id="SSF101478">
    <property type="entry name" value="ADP-ribosylglycohydrolase"/>
    <property type="match status" value="1"/>
</dbReference>
<dbReference type="EMBL" id="LS992241">
    <property type="protein sequence ID" value="SYX81857.1"/>
    <property type="molecule type" value="Genomic_DNA"/>
</dbReference>
<proteinExistence type="predicted"/>
<evidence type="ECO:0000313" key="1">
    <source>
        <dbReference type="EMBL" id="SYX81857.1"/>
    </source>
</evidence>
<dbReference type="Gene3D" id="2.60.120.260">
    <property type="entry name" value="Galactose-binding domain-like"/>
    <property type="match status" value="1"/>
</dbReference>
<organism evidence="1 2">
    <name type="scientific">Paenibacillus alvei</name>
    <name type="common">Bacillus alvei</name>
    <dbReference type="NCBI Taxonomy" id="44250"/>
    <lineage>
        <taxon>Bacteria</taxon>
        <taxon>Bacillati</taxon>
        <taxon>Bacillota</taxon>
        <taxon>Bacilli</taxon>
        <taxon>Bacillales</taxon>
        <taxon>Paenibacillaceae</taxon>
        <taxon>Paenibacillus</taxon>
    </lineage>
</organism>
<dbReference type="AlphaFoldDB" id="A0A383R3X4"/>
<dbReference type="InterPro" id="IPR036705">
    <property type="entry name" value="Ribosyl_crysJ1_sf"/>
</dbReference>
<dbReference type="Pfam" id="PF03747">
    <property type="entry name" value="ADP_ribosyl_GH"/>
    <property type="match status" value="1"/>
</dbReference>
<gene>
    <name evidence="1" type="ORF">PBLR_10276</name>
</gene>
<dbReference type="InterPro" id="IPR005502">
    <property type="entry name" value="Ribosyl_crysJ1"/>
</dbReference>
<reference evidence="2" key="1">
    <citation type="submission" date="2018-08" db="EMBL/GenBank/DDBJ databases">
        <authorList>
            <person name="Chevrot R."/>
        </authorList>
    </citation>
    <scope>NUCLEOTIDE SEQUENCE [LARGE SCALE GENOMIC DNA]</scope>
</reference>
<keyword evidence="1" id="KW-0378">Hydrolase</keyword>
<evidence type="ECO:0000313" key="2">
    <source>
        <dbReference type="Proteomes" id="UP000304148"/>
    </source>
</evidence>
<dbReference type="Proteomes" id="UP000304148">
    <property type="component" value="Chromosome"/>
</dbReference>
<name>A0A383R3X4_PAEAL</name>
<accession>A0A383R3X4</accession>
<dbReference type="Gene3D" id="1.10.4080.10">
    <property type="entry name" value="ADP-ribosylation/Crystallin J1"/>
    <property type="match status" value="1"/>
</dbReference>
<dbReference type="Gene3D" id="2.60.120.560">
    <property type="entry name" value="Exo-inulinase, domain 1"/>
    <property type="match status" value="1"/>
</dbReference>
<sequence>MEIVSFLFHSKQENNDLEAVADCMIPNNYVEKIYAGYLGMNIGIRLGAPVEPTIWTYERIQNTYGEITGYVKDFKNFAADDDANGPYYFLRALYDDAVDRDITPNDVARAWLNYSREGIGMFWWGGYGVSTEHTAYINLKKGISAPQSGSIEQNGQIIAEQIGGQIFIDTWGLVNPCNPKKAADFGEAAARVSHDGEGVLGARFFCAAISKAFETANIEDIIEAGLAEIPSDSLYAQVARAVLAFHEQHPDDFRACRAMLERDWGYDKYTGVCHIIPNAGVCVLSMIYGQGDFNLTVEIATMCGWDTDCNAGNVGTVLGVACGLSGIGEHYRAPINDGIVMSGISGYLNILDIPTYAKELAILGYRLANVPCPPELLDNKENEIHFDFELPGSTHNIRVSDPFFCRVKHSTEQAYQGSGSLEVLFDRMTRGESSKVFYKSFYTRDDFNDERYSPTFSPKAYSGQMVSMKIYLDQWGGNAAMTIAPYVRLAKSKRDLVQGYRKLVNEQWIDVEFVIPDTEGELIDEVGIVLESDSTRKPKSLGRIFIDEFRIYGSAAYTIDFHKQAMSFGCVTPFAHNQGAWSLVDGSMYVMTAEPSESYAGNYFATDYSVEVTLNPQSGDSHLVAIRAQGAMRGYHAGLDGKDQVSLYANDFGYKKLASCTYPWKLNQEYDIKVTADGSTLTLSINGEQLLQHEDDAWSYGMYGVSTLGAARTNYRKLTITEL</sequence>
<dbReference type="InterPro" id="IPR013320">
    <property type="entry name" value="ConA-like_dom_sf"/>
</dbReference>